<sequence>MMAVTSQMEEEEDGRGFNIMNGITSGLKQVITLNDDRTRNLHKKTEAKYLGDISNWAITAQIQNQYVSWRSIQR</sequence>
<reference evidence="1 2" key="1">
    <citation type="submission" date="2021-06" db="EMBL/GenBank/DDBJ databases">
        <title>Caerostris extrusa draft genome.</title>
        <authorList>
            <person name="Kono N."/>
            <person name="Arakawa K."/>
        </authorList>
    </citation>
    <scope>NUCLEOTIDE SEQUENCE [LARGE SCALE GENOMIC DNA]</scope>
</reference>
<proteinExistence type="predicted"/>
<evidence type="ECO:0000313" key="2">
    <source>
        <dbReference type="Proteomes" id="UP001054945"/>
    </source>
</evidence>
<evidence type="ECO:0000313" key="1">
    <source>
        <dbReference type="EMBL" id="GIY07285.1"/>
    </source>
</evidence>
<keyword evidence="2" id="KW-1185">Reference proteome</keyword>
<dbReference type="EMBL" id="BPLR01006083">
    <property type="protein sequence ID" value="GIY07285.1"/>
    <property type="molecule type" value="Genomic_DNA"/>
</dbReference>
<comment type="caution">
    <text evidence="1">The sequence shown here is derived from an EMBL/GenBank/DDBJ whole genome shotgun (WGS) entry which is preliminary data.</text>
</comment>
<gene>
    <name evidence="1" type="ORF">CEXT_191881</name>
</gene>
<name>A0AAV4QDU0_CAEEX</name>
<protein>
    <submittedName>
        <fullName evidence="1">Uncharacterized protein</fullName>
    </submittedName>
</protein>
<dbReference type="Proteomes" id="UP001054945">
    <property type="component" value="Unassembled WGS sequence"/>
</dbReference>
<organism evidence="1 2">
    <name type="scientific">Caerostris extrusa</name>
    <name type="common">Bark spider</name>
    <name type="synonym">Caerostris bankana</name>
    <dbReference type="NCBI Taxonomy" id="172846"/>
    <lineage>
        <taxon>Eukaryota</taxon>
        <taxon>Metazoa</taxon>
        <taxon>Ecdysozoa</taxon>
        <taxon>Arthropoda</taxon>
        <taxon>Chelicerata</taxon>
        <taxon>Arachnida</taxon>
        <taxon>Araneae</taxon>
        <taxon>Araneomorphae</taxon>
        <taxon>Entelegynae</taxon>
        <taxon>Araneoidea</taxon>
        <taxon>Araneidae</taxon>
        <taxon>Caerostris</taxon>
    </lineage>
</organism>
<dbReference type="AlphaFoldDB" id="A0AAV4QDU0"/>
<accession>A0AAV4QDU0</accession>